<dbReference type="AlphaFoldDB" id="A0A0D3B0K4"/>
<dbReference type="OMA" id="RNNNCAH"/>
<protein>
    <submittedName>
        <fullName evidence="1">Uncharacterized protein</fullName>
    </submittedName>
</protein>
<dbReference type="EnsemblPlants" id="Bo3g006880.1">
    <property type="protein sequence ID" value="Bo3g006880.1"/>
    <property type="gene ID" value="Bo3g006880"/>
</dbReference>
<organism evidence="1 2">
    <name type="scientific">Brassica oleracea var. oleracea</name>
    <dbReference type="NCBI Taxonomy" id="109376"/>
    <lineage>
        <taxon>Eukaryota</taxon>
        <taxon>Viridiplantae</taxon>
        <taxon>Streptophyta</taxon>
        <taxon>Embryophyta</taxon>
        <taxon>Tracheophyta</taxon>
        <taxon>Spermatophyta</taxon>
        <taxon>Magnoliopsida</taxon>
        <taxon>eudicotyledons</taxon>
        <taxon>Gunneridae</taxon>
        <taxon>Pentapetalae</taxon>
        <taxon>rosids</taxon>
        <taxon>malvids</taxon>
        <taxon>Brassicales</taxon>
        <taxon>Brassicaceae</taxon>
        <taxon>Brassiceae</taxon>
        <taxon>Brassica</taxon>
    </lineage>
</organism>
<dbReference type="HOGENOM" id="CLU_1752318_0_0_1"/>
<sequence length="181" mass="20828">MMISFDDEVIRTVVSLVSSRREKKMGFSFFEMYNECSSPSSARSTRSTTHRMRSPICCLGANAVVEPEAMIGPRTPRSPYEWLKSTAQELELRERCRRVKTRVKVTCRNNNCAYNCAHHHHHQQRHQSYPGDFSYDALSYALNFEDDVRADEDGSFPNFTARLPQSPVTKPRSARVDLISF</sequence>
<evidence type="ECO:0000313" key="1">
    <source>
        <dbReference type="EnsemblPlants" id="Bo3g006880.1"/>
    </source>
</evidence>
<reference evidence="1 2" key="1">
    <citation type="journal article" date="2014" name="Genome Biol.">
        <title>Transcriptome and methylome profiling reveals relics of genome dominance in the mesopolyploid Brassica oleracea.</title>
        <authorList>
            <person name="Parkin I.A."/>
            <person name="Koh C."/>
            <person name="Tang H."/>
            <person name="Robinson S.J."/>
            <person name="Kagale S."/>
            <person name="Clarke W.E."/>
            <person name="Town C.D."/>
            <person name="Nixon J."/>
            <person name="Krishnakumar V."/>
            <person name="Bidwell S.L."/>
            <person name="Denoeud F."/>
            <person name="Belcram H."/>
            <person name="Links M.G."/>
            <person name="Just J."/>
            <person name="Clarke C."/>
            <person name="Bender T."/>
            <person name="Huebert T."/>
            <person name="Mason A.S."/>
            <person name="Pires J.C."/>
            <person name="Barker G."/>
            <person name="Moore J."/>
            <person name="Walley P.G."/>
            <person name="Manoli S."/>
            <person name="Batley J."/>
            <person name="Edwards D."/>
            <person name="Nelson M.N."/>
            <person name="Wang X."/>
            <person name="Paterson A.H."/>
            <person name="King G."/>
            <person name="Bancroft I."/>
            <person name="Chalhoub B."/>
            <person name="Sharpe A.G."/>
        </authorList>
    </citation>
    <scope>NUCLEOTIDE SEQUENCE</scope>
    <source>
        <strain evidence="1 2">cv. TO1000</strain>
    </source>
</reference>
<keyword evidence="2" id="KW-1185">Reference proteome</keyword>
<reference evidence="1" key="2">
    <citation type="submission" date="2015-03" db="UniProtKB">
        <authorList>
            <consortium name="EnsemblPlants"/>
        </authorList>
    </citation>
    <scope>IDENTIFICATION</scope>
</reference>
<dbReference type="PANTHER" id="PTHR33168">
    <property type="entry name" value="STRESS INDUCED PROTEIN-RELATED"/>
    <property type="match status" value="1"/>
</dbReference>
<dbReference type="Proteomes" id="UP000032141">
    <property type="component" value="Chromosome C3"/>
</dbReference>
<proteinExistence type="predicted"/>
<dbReference type="eggNOG" id="ENOG502S8DW">
    <property type="taxonomic scope" value="Eukaryota"/>
</dbReference>
<dbReference type="STRING" id="109376.A0A0D3B0K4"/>
<evidence type="ECO:0000313" key="2">
    <source>
        <dbReference type="Proteomes" id="UP000032141"/>
    </source>
</evidence>
<name>A0A0D3B0K4_BRAOL</name>
<dbReference type="Gramene" id="Bo3g006880.1">
    <property type="protein sequence ID" value="Bo3g006880.1"/>
    <property type="gene ID" value="Bo3g006880"/>
</dbReference>
<accession>A0A0D3B0K4</accession>